<reference evidence="1" key="1">
    <citation type="journal article" date="2014" name="Front. Microbiol.">
        <title>High frequency of phylogenetically diverse reductive dehalogenase-homologous genes in deep subseafloor sedimentary metagenomes.</title>
        <authorList>
            <person name="Kawai M."/>
            <person name="Futagami T."/>
            <person name="Toyoda A."/>
            <person name="Takaki Y."/>
            <person name="Nishi S."/>
            <person name="Hori S."/>
            <person name="Arai W."/>
            <person name="Tsubouchi T."/>
            <person name="Morono Y."/>
            <person name="Uchiyama I."/>
            <person name="Ito T."/>
            <person name="Fujiyama A."/>
            <person name="Inagaki F."/>
            <person name="Takami H."/>
        </authorList>
    </citation>
    <scope>NUCLEOTIDE SEQUENCE</scope>
    <source>
        <strain evidence="1">Expedition CK06-06</strain>
    </source>
</reference>
<organism evidence="1">
    <name type="scientific">marine sediment metagenome</name>
    <dbReference type="NCBI Taxonomy" id="412755"/>
    <lineage>
        <taxon>unclassified sequences</taxon>
        <taxon>metagenomes</taxon>
        <taxon>ecological metagenomes</taxon>
    </lineage>
</organism>
<sequence>MIKKCKRCGKLRLIYAKGFCASCAMFNSKYYQDKHPVRGKGKAIKSILFGFFMYA</sequence>
<protein>
    <submittedName>
        <fullName evidence="1">Uncharacterized protein</fullName>
    </submittedName>
</protein>
<accession>X1HRZ8</accession>
<feature type="non-terminal residue" evidence="1">
    <location>
        <position position="55"/>
    </location>
</feature>
<evidence type="ECO:0000313" key="1">
    <source>
        <dbReference type="EMBL" id="GAH72247.1"/>
    </source>
</evidence>
<gene>
    <name evidence="1" type="ORF">S03H2_53210</name>
</gene>
<name>X1HRZ8_9ZZZZ</name>
<comment type="caution">
    <text evidence="1">The sequence shown here is derived from an EMBL/GenBank/DDBJ whole genome shotgun (WGS) entry which is preliminary data.</text>
</comment>
<dbReference type="AlphaFoldDB" id="X1HRZ8"/>
<dbReference type="EMBL" id="BARU01033860">
    <property type="protein sequence ID" value="GAH72247.1"/>
    <property type="molecule type" value="Genomic_DNA"/>
</dbReference>
<proteinExistence type="predicted"/>